<comment type="caution">
    <text evidence="1">The sequence shown here is derived from an EMBL/GenBank/DDBJ whole genome shotgun (WGS) entry which is preliminary data.</text>
</comment>
<reference evidence="1 2" key="1">
    <citation type="submission" date="2022-01" db="EMBL/GenBank/DDBJ databases">
        <title>Paraglaciecola sp. G1-23.</title>
        <authorList>
            <person name="Jin M.S."/>
            <person name="Han D.M."/>
            <person name="Kim H.M."/>
            <person name="Jeon C.O."/>
        </authorList>
    </citation>
    <scope>NUCLEOTIDE SEQUENCE [LARGE SCALE GENOMIC DNA]</scope>
    <source>
        <strain evidence="1 2">G1-23</strain>
    </source>
</reference>
<organism evidence="1 2">
    <name type="scientific">Paraglaciecola algarum</name>
    <dbReference type="NCBI Taxonomy" id="3050085"/>
    <lineage>
        <taxon>Bacteria</taxon>
        <taxon>Pseudomonadati</taxon>
        <taxon>Pseudomonadota</taxon>
        <taxon>Gammaproteobacteria</taxon>
        <taxon>Alteromonadales</taxon>
        <taxon>Alteromonadaceae</taxon>
        <taxon>Paraglaciecola</taxon>
    </lineage>
</organism>
<keyword evidence="2" id="KW-1185">Reference proteome</keyword>
<proteinExistence type="predicted"/>
<name>A0ABS9DDZ1_9ALTE</name>
<accession>A0ABS9DDZ1</accession>
<evidence type="ECO:0008006" key="3">
    <source>
        <dbReference type="Google" id="ProtNLM"/>
    </source>
</evidence>
<sequence length="231" mass="24909">MKHSRLTLTAIIIATAISTSGCIIHVGAHENDNNQHRANKHQSHDTVFGGIDIKEHQHVKNLSSVNGGIDLANGVTAKNVETVNGGIDIGRNVTIKSASTVNGGIDAKSNLNVEKDLSTVNGGIRLSENSSVGKDVSTVNGEITLIGTTVGAQVKTVNGDIKILNNSVVEGDIVYENNNKDSWWKNSEDSLPTLRIDNSSQVLGRIILERRVILEVEDDALLEKVERRYSQ</sequence>
<protein>
    <recommendedName>
        <fullName evidence="3">Adhesin domain-containing protein</fullName>
    </recommendedName>
</protein>
<gene>
    <name evidence="1" type="ORF">L0668_17785</name>
</gene>
<dbReference type="EMBL" id="JAKGAS010000013">
    <property type="protein sequence ID" value="MCF2949974.1"/>
    <property type="molecule type" value="Genomic_DNA"/>
</dbReference>
<evidence type="ECO:0000313" key="1">
    <source>
        <dbReference type="EMBL" id="MCF2949974.1"/>
    </source>
</evidence>
<evidence type="ECO:0000313" key="2">
    <source>
        <dbReference type="Proteomes" id="UP001521137"/>
    </source>
</evidence>
<dbReference type="Proteomes" id="UP001521137">
    <property type="component" value="Unassembled WGS sequence"/>
</dbReference>
<dbReference type="RefSeq" id="WP_235314077.1">
    <property type="nucleotide sequence ID" value="NZ_JAKGAS010000013.1"/>
</dbReference>
<dbReference type="PROSITE" id="PS51257">
    <property type="entry name" value="PROKAR_LIPOPROTEIN"/>
    <property type="match status" value="1"/>
</dbReference>